<comment type="similarity">
    <text evidence="3">Belongs to the trans-sulfuration enzymes family. MetZ subfamily.</text>
</comment>
<gene>
    <name evidence="3" type="primary">metZ</name>
    <name evidence="5" type="ORF">QQ020_12350</name>
</gene>
<dbReference type="EC" id="2.5.1.-" evidence="3"/>
<evidence type="ECO:0000313" key="5">
    <source>
        <dbReference type="EMBL" id="MDN5212847.1"/>
    </source>
</evidence>
<dbReference type="EMBL" id="JAUJEB010000001">
    <property type="protein sequence ID" value="MDN5212847.1"/>
    <property type="molecule type" value="Genomic_DNA"/>
</dbReference>
<dbReference type="PIRSF" id="PIRSF001434">
    <property type="entry name" value="CGS"/>
    <property type="match status" value="1"/>
</dbReference>
<keyword evidence="3" id="KW-0028">Amino-acid biosynthesis</keyword>
<evidence type="ECO:0000256" key="4">
    <source>
        <dbReference type="RuleBase" id="RU362118"/>
    </source>
</evidence>
<dbReference type="Proteomes" id="UP001172083">
    <property type="component" value="Unassembled WGS sequence"/>
</dbReference>
<evidence type="ECO:0000256" key="2">
    <source>
        <dbReference type="ARBA" id="ARBA00022898"/>
    </source>
</evidence>
<sequence length="392" mass="43505">MSEFKHIETQAIRTQNGKASYREHSAPIYMTSSFTFEDAEQARALFADEIDGNIYTRFSNPNNSEFIEKLCLLEETADGVPTASGMAAMFSSMAALLESGDHVLSSRSIFGSTHQIFTQIFPKWGIEHTYADINNPSDWEAKIKPNTKMIFAETPSNPGLDLIDLEWLGQLAEKHGLILNIDNCFATPILQQPSKFGAHLITHSATKFIDGQGRTIGGAILGRQDLIDKVRFFIRHTGPSLSPFNGWLLSKSLETLPLRMSKHCENAKKIAEYLEGHEELESVKYPFLKSHPQYELAKKQMKYGGGLITFIVKGGLERGKRFLNSLNMLSFTANLGDSRTIATHPTSTTHSKLSEEDRQAVGISPGLIRISVGLENVNDILEDIVNALNASK</sequence>
<dbReference type="CDD" id="cd00614">
    <property type="entry name" value="CGS_like"/>
    <property type="match status" value="1"/>
</dbReference>
<dbReference type="Gene3D" id="3.40.640.10">
    <property type="entry name" value="Type I PLP-dependent aspartate aminotransferase-like (Major domain)"/>
    <property type="match status" value="1"/>
</dbReference>
<comment type="catalytic activity">
    <reaction evidence="3">
        <text>O-succinyl-L-homoserine + hydrogen sulfide = L-homocysteine + succinate</text>
        <dbReference type="Rhea" id="RHEA:27826"/>
        <dbReference type="ChEBI" id="CHEBI:29919"/>
        <dbReference type="ChEBI" id="CHEBI:30031"/>
        <dbReference type="ChEBI" id="CHEBI:57661"/>
        <dbReference type="ChEBI" id="CHEBI:58199"/>
    </reaction>
</comment>
<dbReference type="InterPro" id="IPR015421">
    <property type="entry name" value="PyrdxlP-dep_Trfase_major"/>
</dbReference>
<comment type="cofactor">
    <cofactor evidence="1 3 4">
        <name>pyridoxal 5'-phosphate</name>
        <dbReference type="ChEBI" id="CHEBI:597326"/>
    </cofactor>
</comment>
<proteinExistence type="inferred from homology"/>
<comment type="function">
    <text evidence="3">Catalyzes the formation of L-homocysteine from O-succinyl-L-homoserine (OSHS) and hydrogen sulfide.</text>
</comment>
<comment type="subunit">
    <text evidence="3">Homotetramer.</text>
</comment>
<dbReference type="InterPro" id="IPR015424">
    <property type="entry name" value="PyrdxlP-dep_Trfase"/>
</dbReference>
<dbReference type="HAMAP" id="MF_02056">
    <property type="entry name" value="MetZ"/>
    <property type="match status" value="1"/>
</dbReference>
<organism evidence="5 6">
    <name type="scientific">Agaribacillus aureus</name>
    <dbReference type="NCBI Taxonomy" id="3051825"/>
    <lineage>
        <taxon>Bacteria</taxon>
        <taxon>Pseudomonadati</taxon>
        <taxon>Bacteroidota</taxon>
        <taxon>Cytophagia</taxon>
        <taxon>Cytophagales</taxon>
        <taxon>Splendidivirgaceae</taxon>
        <taxon>Agaribacillus</taxon>
    </lineage>
</organism>
<dbReference type="GO" id="GO:0008483">
    <property type="term" value="F:transaminase activity"/>
    <property type="evidence" value="ECO:0007669"/>
    <property type="project" value="UniProtKB-KW"/>
</dbReference>
<name>A0ABT8L516_9BACT</name>
<keyword evidence="5" id="KW-0032">Aminotransferase</keyword>
<dbReference type="InterPro" id="IPR000277">
    <property type="entry name" value="Cys/Met-Metab_PyrdxlP-dep_enz"/>
</dbReference>
<comment type="pathway">
    <text evidence="3">Amino-acid biosynthesis; L-methionine biosynthesis via de novo pathway; L-homocysteine from O-succinyl-L-homoserine: step 1/1.</text>
</comment>
<comment type="caution">
    <text evidence="5">The sequence shown here is derived from an EMBL/GenBank/DDBJ whole genome shotgun (WGS) entry which is preliminary data.</text>
</comment>
<dbReference type="InterPro" id="IPR015422">
    <property type="entry name" value="PyrdxlP-dep_Trfase_small"/>
</dbReference>
<accession>A0ABT8L516</accession>
<keyword evidence="3" id="KW-0808">Transferase</keyword>
<dbReference type="Pfam" id="PF01053">
    <property type="entry name" value="Cys_Met_Meta_PP"/>
    <property type="match status" value="1"/>
</dbReference>
<evidence type="ECO:0000313" key="6">
    <source>
        <dbReference type="Proteomes" id="UP001172083"/>
    </source>
</evidence>
<keyword evidence="6" id="KW-1185">Reference proteome</keyword>
<keyword evidence="3" id="KW-0486">Methionine biosynthesis</keyword>
<dbReference type="InterPro" id="IPR006234">
    <property type="entry name" value="O-succ-hSer_sulfhydrylase"/>
</dbReference>
<dbReference type="PANTHER" id="PTHR11808:SF80">
    <property type="entry name" value="CYSTATHIONINE GAMMA-LYASE"/>
    <property type="match status" value="1"/>
</dbReference>
<evidence type="ECO:0000256" key="1">
    <source>
        <dbReference type="ARBA" id="ARBA00001933"/>
    </source>
</evidence>
<dbReference type="PANTHER" id="PTHR11808">
    <property type="entry name" value="TRANS-SULFURATION ENZYME FAMILY MEMBER"/>
    <property type="match status" value="1"/>
</dbReference>
<dbReference type="SUPFAM" id="SSF53383">
    <property type="entry name" value="PLP-dependent transferases"/>
    <property type="match status" value="1"/>
</dbReference>
<reference evidence="5" key="1">
    <citation type="submission" date="2023-06" db="EMBL/GenBank/DDBJ databases">
        <title>Genomic of Agaribacillus aureum.</title>
        <authorList>
            <person name="Wang G."/>
        </authorList>
    </citation>
    <scope>NUCLEOTIDE SEQUENCE</scope>
    <source>
        <strain evidence="5">BMA12</strain>
    </source>
</reference>
<dbReference type="RefSeq" id="WP_346758164.1">
    <property type="nucleotide sequence ID" value="NZ_JAUJEB010000001.1"/>
</dbReference>
<protein>
    <recommendedName>
        <fullName evidence="3">O-succinylhomoserine sulfhydrylase</fullName>
        <shortName evidence="3">OSH sulfhydrylase</shortName>
        <shortName evidence="3">OSHS sulfhydrylase</shortName>
        <ecNumber evidence="3">2.5.1.-</ecNumber>
    </recommendedName>
</protein>
<dbReference type="Gene3D" id="3.90.1150.10">
    <property type="entry name" value="Aspartate Aminotransferase, domain 1"/>
    <property type="match status" value="1"/>
</dbReference>
<evidence type="ECO:0000256" key="3">
    <source>
        <dbReference type="HAMAP-Rule" id="MF_02056"/>
    </source>
</evidence>
<keyword evidence="2 3" id="KW-0663">Pyridoxal phosphate</keyword>
<feature type="modified residue" description="N6-(pyridoxal phosphate)lysine" evidence="3">
    <location>
        <position position="207"/>
    </location>
</feature>